<evidence type="ECO:0000313" key="2">
    <source>
        <dbReference type="Proteomes" id="UP000247780"/>
    </source>
</evidence>
<protein>
    <submittedName>
        <fullName evidence="1">Uncharacterized protein</fullName>
    </submittedName>
</protein>
<dbReference type="EMBL" id="QICQ01000071">
    <property type="protein sequence ID" value="PXV72417.1"/>
    <property type="molecule type" value="Genomic_DNA"/>
</dbReference>
<name>A0ABX5M317_9PROT</name>
<accession>A0ABX5M317</accession>
<gene>
    <name evidence="1" type="ORF">C8R14_1713</name>
</gene>
<dbReference type="Proteomes" id="UP000247780">
    <property type="component" value="Unassembled WGS sequence"/>
</dbReference>
<comment type="caution">
    <text evidence="1">The sequence shown here is derived from an EMBL/GenBank/DDBJ whole genome shotgun (WGS) entry which is preliminary data.</text>
</comment>
<evidence type="ECO:0000313" key="1">
    <source>
        <dbReference type="EMBL" id="PXV72417.1"/>
    </source>
</evidence>
<reference evidence="1 2" key="1">
    <citation type="submission" date="2018-04" db="EMBL/GenBank/DDBJ databases">
        <title>Active sludge and wastewater microbial communities from Klosterneuburg, Austria.</title>
        <authorList>
            <person name="Wagner M."/>
        </authorList>
    </citation>
    <scope>NUCLEOTIDE SEQUENCE [LARGE SCALE GENOMIC DNA]</scope>
    <source>
        <strain evidence="1 2">Nm 57</strain>
    </source>
</reference>
<sequence length="92" mass="10483">MIKEERAKNHHLLANDLERILYGRRSAPGITNSSLLDHVPKDKDRNLPLLQIKEAVRRMEDVVLSDEFDALAKERADTAEHGELKPVVNAFL</sequence>
<proteinExistence type="predicted"/>
<organism evidence="1 2">
    <name type="scientific">Nitrosomonas eutropha</name>
    <dbReference type="NCBI Taxonomy" id="916"/>
    <lineage>
        <taxon>Bacteria</taxon>
        <taxon>Pseudomonadati</taxon>
        <taxon>Pseudomonadota</taxon>
        <taxon>Betaproteobacteria</taxon>
        <taxon>Nitrosomonadales</taxon>
        <taxon>Nitrosomonadaceae</taxon>
        <taxon>Nitrosomonas</taxon>
    </lineage>
</organism>
<keyword evidence="2" id="KW-1185">Reference proteome</keyword>